<organism evidence="1">
    <name type="scientific">Amphimedon queenslandica</name>
    <name type="common">Sponge</name>
    <dbReference type="NCBI Taxonomy" id="400682"/>
    <lineage>
        <taxon>Eukaryota</taxon>
        <taxon>Metazoa</taxon>
        <taxon>Porifera</taxon>
        <taxon>Demospongiae</taxon>
        <taxon>Heteroscleromorpha</taxon>
        <taxon>Haplosclerida</taxon>
        <taxon>Niphatidae</taxon>
        <taxon>Amphimedon</taxon>
    </lineage>
</organism>
<dbReference type="InParanoid" id="A0A1X7T485"/>
<proteinExistence type="predicted"/>
<dbReference type="AlphaFoldDB" id="A0A1X7T485"/>
<reference evidence="1" key="1">
    <citation type="submission" date="2017-05" db="UniProtKB">
        <authorList>
            <consortium name="EnsemblMetazoa"/>
        </authorList>
    </citation>
    <scope>IDENTIFICATION</scope>
</reference>
<sequence>MTNRFSCYPFFFGSALFLFPKFKKPEIHSVVYTRSDSLDFYSIISNTRI</sequence>
<evidence type="ECO:0000313" key="1">
    <source>
        <dbReference type="EnsemblMetazoa" id="Aqu2.1.09315_001"/>
    </source>
</evidence>
<accession>A0A1X7T485</accession>
<protein>
    <submittedName>
        <fullName evidence="1">Uncharacterized protein</fullName>
    </submittedName>
</protein>
<name>A0A1X7T485_AMPQE</name>
<dbReference type="EnsemblMetazoa" id="Aqu2.1.09315_001">
    <property type="protein sequence ID" value="Aqu2.1.09315_001"/>
    <property type="gene ID" value="Aqu2.1.09315"/>
</dbReference>